<name>A0A803YEG4_MELGA</name>
<reference evidence="2" key="2">
    <citation type="submission" date="2025-08" db="UniProtKB">
        <authorList>
            <consortium name="Ensembl"/>
        </authorList>
    </citation>
    <scope>IDENTIFICATION</scope>
</reference>
<dbReference type="Ensembl" id="ENSMGAT00000035103.1">
    <property type="protein sequence ID" value="ENSMGAP00000030161.1"/>
    <property type="gene ID" value="ENSMGAG00000020844.1"/>
</dbReference>
<keyword evidence="3" id="KW-1185">Reference proteome</keyword>
<protein>
    <submittedName>
        <fullName evidence="2">Uncharacterized protein</fullName>
    </submittedName>
</protein>
<feature type="chain" id="PRO_5032869849" evidence="1">
    <location>
        <begin position="20"/>
        <end position="56"/>
    </location>
</feature>
<dbReference type="AlphaFoldDB" id="A0A803YEG4"/>
<evidence type="ECO:0000313" key="2">
    <source>
        <dbReference type="Ensembl" id="ENSMGAP00000030161.1"/>
    </source>
</evidence>
<reference evidence="2" key="3">
    <citation type="submission" date="2025-09" db="UniProtKB">
        <authorList>
            <consortium name="Ensembl"/>
        </authorList>
    </citation>
    <scope>IDENTIFICATION</scope>
</reference>
<evidence type="ECO:0000256" key="1">
    <source>
        <dbReference type="SAM" id="SignalP"/>
    </source>
</evidence>
<reference evidence="2" key="1">
    <citation type="journal article" date="2010" name="PLoS Biol.">
        <title>Multi-platform next-generation sequencing of the domestic turkey (Meleagris gallopavo): genome assembly and analysis.</title>
        <authorList>
            <person name="Dalloul R.A."/>
            <person name="Long J.A."/>
            <person name="Zimin A.V."/>
            <person name="Aslam L."/>
            <person name="Beal K."/>
            <person name="Blomberg L.A."/>
            <person name="Bouffard P."/>
            <person name="Burt D.W."/>
            <person name="Crasta O."/>
            <person name="Crooijmans R.P."/>
            <person name="Cooper K."/>
            <person name="Coulombe R.A."/>
            <person name="De S."/>
            <person name="Delany M.E."/>
            <person name="Dodgson J.B."/>
            <person name="Dong J.J."/>
            <person name="Evans C."/>
            <person name="Frederickson K.M."/>
            <person name="Flicek P."/>
            <person name="Florea L."/>
            <person name="Folkerts O."/>
            <person name="Groenen M.A."/>
            <person name="Harkins T.T."/>
            <person name="Herrero J."/>
            <person name="Hoffmann S."/>
            <person name="Megens H.J."/>
            <person name="Jiang A."/>
            <person name="de Jong P."/>
            <person name="Kaiser P."/>
            <person name="Kim H."/>
            <person name="Kim K.W."/>
            <person name="Kim S."/>
            <person name="Langenberger D."/>
            <person name="Lee M.K."/>
            <person name="Lee T."/>
            <person name="Mane S."/>
            <person name="Marcais G."/>
            <person name="Marz M."/>
            <person name="McElroy A.P."/>
            <person name="Modise T."/>
            <person name="Nefedov M."/>
            <person name="Notredame C."/>
            <person name="Paton I.R."/>
            <person name="Payne W.S."/>
            <person name="Pertea G."/>
            <person name="Prickett D."/>
            <person name="Puiu D."/>
            <person name="Qioa D."/>
            <person name="Raineri E."/>
            <person name="Ruffier M."/>
            <person name="Salzberg S.L."/>
            <person name="Schatz M.C."/>
            <person name="Scheuring C."/>
            <person name="Schmidt C.J."/>
            <person name="Schroeder S."/>
            <person name="Searle S.M."/>
            <person name="Smith E.J."/>
            <person name="Smith J."/>
            <person name="Sonstegard T.S."/>
            <person name="Stadler P.F."/>
            <person name="Tafer H."/>
            <person name="Tu Z.J."/>
            <person name="Van Tassell C.P."/>
            <person name="Vilella A.J."/>
            <person name="Williams K.P."/>
            <person name="Yorke J.A."/>
            <person name="Zhang L."/>
            <person name="Zhang H.B."/>
            <person name="Zhang X."/>
            <person name="Zhang Y."/>
            <person name="Reed K.M."/>
        </authorList>
    </citation>
    <scope>NUCLEOTIDE SEQUENCE [LARGE SCALE GENOMIC DNA]</scope>
</reference>
<accession>A0A803YEG4</accession>
<dbReference type="Proteomes" id="UP000001645">
    <property type="component" value="Unplaced"/>
</dbReference>
<dbReference type="GeneTree" id="ENSGT01040000244773"/>
<organism evidence="2 3">
    <name type="scientific">Meleagris gallopavo</name>
    <name type="common">Wild turkey</name>
    <dbReference type="NCBI Taxonomy" id="9103"/>
    <lineage>
        <taxon>Eukaryota</taxon>
        <taxon>Metazoa</taxon>
        <taxon>Chordata</taxon>
        <taxon>Craniata</taxon>
        <taxon>Vertebrata</taxon>
        <taxon>Euteleostomi</taxon>
        <taxon>Archelosauria</taxon>
        <taxon>Archosauria</taxon>
        <taxon>Dinosauria</taxon>
        <taxon>Saurischia</taxon>
        <taxon>Theropoda</taxon>
        <taxon>Coelurosauria</taxon>
        <taxon>Aves</taxon>
        <taxon>Neognathae</taxon>
        <taxon>Galloanserae</taxon>
        <taxon>Galliformes</taxon>
        <taxon>Phasianidae</taxon>
        <taxon>Meleagridinae</taxon>
        <taxon>Meleagris</taxon>
    </lineage>
</organism>
<feature type="signal peptide" evidence="1">
    <location>
        <begin position="1"/>
        <end position="19"/>
    </location>
</feature>
<evidence type="ECO:0000313" key="3">
    <source>
        <dbReference type="Proteomes" id="UP000001645"/>
    </source>
</evidence>
<keyword evidence="1" id="KW-0732">Signal</keyword>
<dbReference type="InParanoid" id="A0A803YEG4"/>
<sequence>MNICQIKLIANVWLFSSSSVPCCRFVSEEAVCSIDWNLKNDCIEVLITFHANLGLS</sequence>
<proteinExistence type="predicted"/>